<dbReference type="SUPFAM" id="SSF52317">
    <property type="entry name" value="Class I glutamine amidotransferase-like"/>
    <property type="match status" value="1"/>
</dbReference>
<proteinExistence type="inferred from homology"/>
<keyword evidence="6" id="KW-1185">Reference proteome</keyword>
<evidence type="ECO:0000256" key="2">
    <source>
        <dbReference type="ARBA" id="ARBA00023239"/>
    </source>
</evidence>
<gene>
    <name evidence="5" type="ORF">GCM10022255_022380</name>
</gene>
<comment type="caution">
    <text evidence="5">The sequence shown here is derived from an EMBL/GenBank/DDBJ whole genome shotgun (WGS) entry which is preliminary data.</text>
</comment>
<dbReference type="Gene3D" id="3.40.50.880">
    <property type="match status" value="1"/>
</dbReference>
<evidence type="ECO:0000256" key="3">
    <source>
        <dbReference type="ARBA" id="ARBA00038493"/>
    </source>
</evidence>
<organism evidence="5 6">
    <name type="scientific">Dactylosporangium darangshiense</name>
    <dbReference type="NCBI Taxonomy" id="579108"/>
    <lineage>
        <taxon>Bacteria</taxon>
        <taxon>Bacillati</taxon>
        <taxon>Actinomycetota</taxon>
        <taxon>Actinomycetes</taxon>
        <taxon>Micromonosporales</taxon>
        <taxon>Micromonosporaceae</taxon>
        <taxon>Dactylosporangium</taxon>
    </lineage>
</organism>
<evidence type="ECO:0000313" key="5">
    <source>
        <dbReference type="EMBL" id="GAA4247249.1"/>
    </source>
</evidence>
<accession>A0ABP8D4G4</accession>
<dbReference type="PANTHER" id="PTHR48094">
    <property type="entry name" value="PROTEIN/NUCLEIC ACID DEGLYCASE DJ-1-RELATED"/>
    <property type="match status" value="1"/>
</dbReference>
<dbReference type="InterPro" id="IPR029062">
    <property type="entry name" value="Class_I_gatase-like"/>
</dbReference>
<dbReference type="RefSeq" id="WP_345124094.1">
    <property type="nucleotide sequence ID" value="NZ_BAABAT010000004.1"/>
</dbReference>
<comment type="similarity">
    <text evidence="3">Belongs to the peptidase C56 family. HSP31-like subfamily.</text>
</comment>
<feature type="domain" description="DJ-1/PfpI" evidence="4">
    <location>
        <begin position="29"/>
        <end position="225"/>
    </location>
</feature>
<keyword evidence="5" id="KW-0315">Glutamine amidotransferase</keyword>
<evidence type="ECO:0000256" key="1">
    <source>
        <dbReference type="ARBA" id="ARBA00023016"/>
    </source>
</evidence>
<dbReference type="EMBL" id="BAABAT010000004">
    <property type="protein sequence ID" value="GAA4247249.1"/>
    <property type="molecule type" value="Genomic_DNA"/>
</dbReference>
<sequence>MAEVLFVLPAASYWTLKDGHRHPTGYWAEEFVAPYSAFTEAGHEVTVATPGGVVPTVDMLSLRPDMAGGEQKAREEEDVIERADELRRPIALTDARVEDYDAVYYPGGHGPMEDLAFDADSGKLLVDALASGKPLAVVCHAPAALLATRDAEGGSPFAGYRITGFTDDEEEAVGLASKAKWLMEDEVKKLGVDFSRGPMWQPYTVVDRNLYTGQNPASAGPLAQRVLSVLN</sequence>
<evidence type="ECO:0000313" key="6">
    <source>
        <dbReference type="Proteomes" id="UP001500620"/>
    </source>
</evidence>
<protein>
    <submittedName>
        <fullName evidence="5">Type 1 glutamine amidotransferase domain-containing protein</fullName>
    </submittedName>
</protein>
<dbReference type="Pfam" id="PF01965">
    <property type="entry name" value="DJ-1_PfpI"/>
    <property type="match status" value="1"/>
</dbReference>
<keyword evidence="1" id="KW-0346">Stress response</keyword>
<reference evidence="6" key="1">
    <citation type="journal article" date="2019" name="Int. J. Syst. Evol. Microbiol.">
        <title>The Global Catalogue of Microorganisms (GCM) 10K type strain sequencing project: providing services to taxonomists for standard genome sequencing and annotation.</title>
        <authorList>
            <consortium name="The Broad Institute Genomics Platform"/>
            <consortium name="The Broad Institute Genome Sequencing Center for Infectious Disease"/>
            <person name="Wu L."/>
            <person name="Ma J."/>
        </authorList>
    </citation>
    <scope>NUCLEOTIDE SEQUENCE [LARGE SCALE GENOMIC DNA]</scope>
    <source>
        <strain evidence="6">JCM 17441</strain>
    </source>
</reference>
<dbReference type="PANTHER" id="PTHR48094:SF11">
    <property type="entry name" value="GLUTATHIONE-INDEPENDENT GLYOXALASE HSP31-RELATED"/>
    <property type="match status" value="1"/>
</dbReference>
<evidence type="ECO:0000259" key="4">
    <source>
        <dbReference type="Pfam" id="PF01965"/>
    </source>
</evidence>
<dbReference type="InterPro" id="IPR002818">
    <property type="entry name" value="DJ-1/PfpI"/>
</dbReference>
<dbReference type="InterPro" id="IPR050325">
    <property type="entry name" value="Prot/Nucl_acid_deglycase"/>
</dbReference>
<dbReference type="Proteomes" id="UP001500620">
    <property type="component" value="Unassembled WGS sequence"/>
</dbReference>
<dbReference type="CDD" id="cd03141">
    <property type="entry name" value="GATase1_Hsp31_like"/>
    <property type="match status" value="1"/>
</dbReference>
<keyword evidence="2" id="KW-0456">Lyase</keyword>
<name>A0ABP8D4G4_9ACTN</name>